<feature type="transmembrane region" description="Helical" evidence="1">
    <location>
        <begin position="130"/>
        <end position="153"/>
    </location>
</feature>
<proteinExistence type="predicted"/>
<evidence type="ECO:0000313" key="2">
    <source>
        <dbReference type="EMBL" id="PXX78189.1"/>
    </source>
</evidence>
<protein>
    <submittedName>
        <fullName evidence="2">Putative membrane protein</fullName>
    </submittedName>
</protein>
<feature type="transmembrane region" description="Helical" evidence="1">
    <location>
        <begin position="99"/>
        <end position="118"/>
    </location>
</feature>
<feature type="transmembrane region" description="Helical" evidence="1">
    <location>
        <begin position="61"/>
        <end position="87"/>
    </location>
</feature>
<dbReference type="RefSeq" id="WP_022936785.1">
    <property type="nucleotide sequence ID" value="NZ_CABKRQ010000001.1"/>
</dbReference>
<feature type="transmembrane region" description="Helical" evidence="1">
    <location>
        <begin position="173"/>
        <end position="196"/>
    </location>
</feature>
<evidence type="ECO:0000313" key="3">
    <source>
        <dbReference type="Proteomes" id="UP000247612"/>
    </source>
</evidence>
<feature type="transmembrane region" description="Helical" evidence="1">
    <location>
        <begin position="36"/>
        <end position="54"/>
    </location>
</feature>
<dbReference type="InterPro" id="IPR024529">
    <property type="entry name" value="ECF_trnsprt_substrate-spec"/>
</dbReference>
<keyword evidence="1" id="KW-1133">Transmembrane helix</keyword>
<feature type="transmembrane region" description="Helical" evidence="1">
    <location>
        <begin position="12"/>
        <end position="30"/>
    </location>
</feature>
<keyword evidence="1" id="KW-0812">Transmembrane</keyword>
<accession>A0A318KK80</accession>
<dbReference type="GO" id="GO:0022857">
    <property type="term" value="F:transmembrane transporter activity"/>
    <property type="evidence" value="ECO:0007669"/>
    <property type="project" value="InterPro"/>
</dbReference>
<dbReference type="AlphaFoldDB" id="A0A318KK80"/>
<keyword evidence="3" id="KW-1185">Reference proteome</keyword>
<dbReference type="Gene3D" id="1.10.1760.20">
    <property type="match status" value="1"/>
</dbReference>
<dbReference type="Pfam" id="PF12822">
    <property type="entry name" value="ECF_trnsprt"/>
    <property type="match status" value="1"/>
</dbReference>
<sequence>MKNKMQTRRMALLGIFIGFELVLMLTPLGYIPIGPLKATTLHIPVILIAVACGWKEGAVLGAVFGLTSVVMNTLTPTPVSFVFTPFYSFGELHGNFNSLLVALVPRILIGVSSGLVMLGLKKLKVNENIAVAAAAIIGSLCNTVLVLAGIYIFFGPAYAAVKGIAYDTLMGVIWGTITTNGILEAVLALILVSAIYKAIKPLLKGVPHA</sequence>
<dbReference type="Proteomes" id="UP000247612">
    <property type="component" value="Unassembled WGS sequence"/>
</dbReference>
<name>A0A318KK80_9FIRM</name>
<reference evidence="2 3" key="1">
    <citation type="submission" date="2018-05" db="EMBL/GenBank/DDBJ databases">
        <title>Genomic Encyclopedia of Type Strains, Phase IV (KMG-IV): sequencing the most valuable type-strain genomes for metagenomic binning, comparative biology and taxonomic classification.</title>
        <authorList>
            <person name="Goeker M."/>
        </authorList>
    </citation>
    <scope>NUCLEOTIDE SEQUENCE [LARGE SCALE GENOMIC DNA]</scope>
    <source>
        <strain evidence="2 3">JC118</strain>
    </source>
</reference>
<dbReference type="EMBL" id="QJKH01000008">
    <property type="protein sequence ID" value="PXX78189.1"/>
    <property type="molecule type" value="Genomic_DNA"/>
</dbReference>
<gene>
    <name evidence="2" type="ORF">DES51_108116</name>
</gene>
<dbReference type="STRING" id="1034346.GCA_000313565_00481"/>
<comment type="caution">
    <text evidence="2">The sequence shown here is derived from an EMBL/GenBank/DDBJ whole genome shotgun (WGS) entry which is preliminary data.</text>
</comment>
<keyword evidence="1" id="KW-0472">Membrane</keyword>
<evidence type="ECO:0000256" key="1">
    <source>
        <dbReference type="SAM" id="Phobius"/>
    </source>
</evidence>
<organism evidence="2 3">
    <name type="scientific">Dielma fastidiosa</name>
    <dbReference type="NCBI Taxonomy" id="1034346"/>
    <lineage>
        <taxon>Bacteria</taxon>
        <taxon>Bacillati</taxon>
        <taxon>Bacillota</taxon>
        <taxon>Erysipelotrichia</taxon>
        <taxon>Erysipelotrichales</taxon>
        <taxon>Erysipelotrichaceae</taxon>
        <taxon>Dielma</taxon>
    </lineage>
</organism>